<proteinExistence type="predicted"/>
<evidence type="ECO:0000313" key="3">
    <source>
        <dbReference type="Proteomes" id="UP000586119"/>
    </source>
</evidence>
<dbReference type="Pfam" id="PF06094">
    <property type="entry name" value="GGACT"/>
    <property type="match status" value="1"/>
</dbReference>
<evidence type="ECO:0000259" key="1">
    <source>
        <dbReference type="Pfam" id="PF06094"/>
    </source>
</evidence>
<protein>
    <submittedName>
        <fullName evidence="2">Gamma-glutamylcyclotransferase</fullName>
    </submittedName>
</protein>
<dbReference type="Proteomes" id="UP000586119">
    <property type="component" value="Unassembled WGS sequence"/>
</dbReference>
<dbReference type="EMBL" id="JACCDF010000001">
    <property type="protein sequence ID" value="NYS59329.1"/>
    <property type="molecule type" value="Genomic_DNA"/>
</dbReference>
<keyword evidence="3" id="KW-1185">Reference proteome</keyword>
<organism evidence="2 3">
    <name type="scientific">Vreelandella salicampi</name>
    <dbReference type="NCBI Taxonomy" id="1449798"/>
    <lineage>
        <taxon>Bacteria</taxon>
        <taxon>Pseudomonadati</taxon>
        <taxon>Pseudomonadota</taxon>
        <taxon>Gammaproteobacteria</taxon>
        <taxon>Oceanospirillales</taxon>
        <taxon>Halomonadaceae</taxon>
        <taxon>Vreelandella</taxon>
    </lineage>
</organism>
<dbReference type="CDD" id="cd06661">
    <property type="entry name" value="GGCT_like"/>
    <property type="match status" value="1"/>
</dbReference>
<dbReference type="Gene3D" id="3.10.490.10">
    <property type="entry name" value="Gamma-glutamyl cyclotransferase-like"/>
    <property type="match status" value="1"/>
</dbReference>
<reference evidence="2 3" key="1">
    <citation type="journal article" date="2015" name="Int. J. Syst. Evol. Microbiol.">
        <title>Halomonas salicampi sp. nov., a halotolerant and alkalitolerant bacterium isolated from a saltern soil.</title>
        <authorList>
            <person name="Lee J.C."/>
            <person name="Kim Y.S."/>
            <person name="Yun B.S."/>
            <person name="Whang K.S."/>
        </authorList>
    </citation>
    <scope>NUCLEOTIDE SEQUENCE [LARGE SCALE GENOMIC DNA]</scope>
    <source>
        <strain evidence="2 3">BH103</strain>
    </source>
</reference>
<gene>
    <name evidence="2" type="ORF">HZS81_00895</name>
</gene>
<comment type="caution">
    <text evidence="2">The sequence shown here is derived from an EMBL/GenBank/DDBJ whole genome shotgun (WGS) entry which is preliminary data.</text>
</comment>
<dbReference type="InterPro" id="IPR013024">
    <property type="entry name" value="GGCT-like"/>
</dbReference>
<dbReference type="InterPro" id="IPR009288">
    <property type="entry name" value="AIG2-like_dom"/>
</dbReference>
<dbReference type="InterPro" id="IPR036568">
    <property type="entry name" value="GGCT-like_sf"/>
</dbReference>
<dbReference type="GO" id="GO:0016740">
    <property type="term" value="F:transferase activity"/>
    <property type="evidence" value="ECO:0007669"/>
    <property type="project" value="UniProtKB-KW"/>
</dbReference>
<evidence type="ECO:0000313" key="2">
    <source>
        <dbReference type="EMBL" id="NYS59329.1"/>
    </source>
</evidence>
<dbReference type="RefSeq" id="WP_179928671.1">
    <property type="nucleotide sequence ID" value="NZ_JACCDF010000001.1"/>
</dbReference>
<dbReference type="SUPFAM" id="SSF110857">
    <property type="entry name" value="Gamma-glutamyl cyclotransferase-like"/>
    <property type="match status" value="1"/>
</dbReference>
<accession>A0A7Z0LI45</accession>
<keyword evidence="2" id="KW-0808">Transferase</keyword>
<dbReference type="AlphaFoldDB" id="A0A7Z0LI45"/>
<sequence>MEHLQRDIKRCRRVAVYGTLKRGYRNHDWLEGATLLGQDRLSTITLYDLGHCPGAKREASNGAAIEVYAINPEQLALLDQLEDYIAHAPHTGVYDRAIFPTQYGDAWCYLYNADVEGDACIESGEW</sequence>
<name>A0A7Z0LI45_9GAMM</name>
<feature type="domain" description="Gamma-glutamylcyclotransferase AIG2-like" evidence="1">
    <location>
        <begin position="14"/>
        <end position="126"/>
    </location>
</feature>